<name>A0A817N4H6_9BILA</name>
<dbReference type="AlphaFoldDB" id="A0A817N4H6"/>
<evidence type="ECO:0000313" key="1">
    <source>
        <dbReference type="EMBL" id="CAF3089744.1"/>
    </source>
</evidence>
<protein>
    <submittedName>
        <fullName evidence="1">Uncharacterized protein</fullName>
    </submittedName>
</protein>
<dbReference type="EMBL" id="CAJNXB010000732">
    <property type="protein sequence ID" value="CAF3089744.1"/>
    <property type="molecule type" value="Genomic_DNA"/>
</dbReference>
<dbReference type="OrthoDB" id="10058768at2759"/>
<sequence length="248" mass="27680">MKGNLDLIDSNRVFACEDSTSVVSSVSCDSKTNCFICFAPKLVNGLPLINQFQTNSFNELQEWSQELEKSKSINANLIEPLLNKSSSLIHSRSYIIASYGSDNKYSGVLPSSSLDTHLFSSQPCESTFRSARALSGTFSSIKKFSVSQFLNKIEKISILNHFKSTEGDDVECPLKFPIHHKNKHKEKISSTISLSSAPATINDIEKIIIKAYHEAEKIINSLHLLQILEENDLGDIQKLNSFVFDQLD</sequence>
<comment type="caution">
    <text evidence="1">The sequence shown here is derived from an EMBL/GenBank/DDBJ whole genome shotgun (WGS) entry which is preliminary data.</text>
</comment>
<dbReference type="Proteomes" id="UP000663825">
    <property type="component" value="Unassembled WGS sequence"/>
</dbReference>
<accession>A0A817N4H6</accession>
<gene>
    <name evidence="1" type="ORF">TIS948_LOCUS6282</name>
</gene>
<organism evidence="1 2">
    <name type="scientific">Rotaria socialis</name>
    <dbReference type="NCBI Taxonomy" id="392032"/>
    <lineage>
        <taxon>Eukaryota</taxon>
        <taxon>Metazoa</taxon>
        <taxon>Spiralia</taxon>
        <taxon>Gnathifera</taxon>
        <taxon>Rotifera</taxon>
        <taxon>Eurotatoria</taxon>
        <taxon>Bdelloidea</taxon>
        <taxon>Philodinida</taxon>
        <taxon>Philodinidae</taxon>
        <taxon>Rotaria</taxon>
    </lineage>
</organism>
<proteinExistence type="predicted"/>
<evidence type="ECO:0000313" key="2">
    <source>
        <dbReference type="Proteomes" id="UP000663825"/>
    </source>
</evidence>
<reference evidence="1" key="1">
    <citation type="submission" date="2021-02" db="EMBL/GenBank/DDBJ databases">
        <authorList>
            <person name="Nowell W R."/>
        </authorList>
    </citation>
    <scope>NUCLEOTIDE SEQUENCE</scope>
</reference>